<reference evidence="1 2" key="1">
    <citation type="submission" date="2019-03" db="EMBL/GenBank/DDBJ databases">
        <title>Genomic Encyclopedia of Type Strains, Phase IV (KMG-IV): sequencing the most valuable type-strain genomes for metagenomic binning, comparative biology and taxonomic classification.</title>
        <authorList>
            <person name="Goeker M."/>
        </authorList>
    </citation>
    <scope>NUCLEOTIDE SEQUENCE [LARGE SCALE GENOMIC DNA]</scope>
    <source>
        <strain evidence="1 2">DSM 45361</strain>
    </source>
</reference>
<dbReference type="RefSeq" id="WP_133851733.1">
    <property type="nucleotide sequence ID" value="NZ_SNXZ01000004.1"/>
</dbReference>
<dbReference type="OrthoDB" id="9959009at2"/>
<dbReference type="AlphaFoldDB" id="A0A4R6SA52"/>
<sequence length="363" mass="40887">MYTWREIDENWLLGAQLALSPDEVTRAFNTVAERFGREWVEARHLHRGLPHHGILPTIRVVRLGQQLATLDNAPGSAHLLAKVREGIPDALAELSSIHLVCAGDSTHSLEVEPDIVVGARNRKPDFRVRQTNEDWTYVEVAQPCTSDAQATIRRHIERLCKLADTHVGNYALEIFLRRAPGDDEVEPLVREVATYLHNANHVRTELSNGLGTLYWGEYGGAGVTLEDHSEPYTPRLGAMRAVVQDNVQRSVSVRWPFADSRAKNFLDRESKQLPTNAPGLVMIDTTEASGAMKSWRHVVERRFQPHMYTRVSAVCLYSSGLWSTPDGEELRWETQLISNPYARHALPGWIVDQLQRFSNGHGA</sequence>
<gene>
    <name evidence="1" type="ORF">EV186_104359</name>
</gene>
<dbReference type="EMBL" id="SNXZ01000004">
    <property type="protein sequence ID" value="TDP96374.1"/>
    <property type="molecule type" value="Genomic_DNA"/>
</dbReference>
<evidence type="ECO:0000313" key="2">
    <source>
        <dbReference type="Proteomes" id="UP000295444"/>
    </source>
</evidence>
<proteinExistence type="predicted"/>
<comment type="caution">
    <text evidence="1">The sequence shown here is derived from an EMBL/GenBank/DDBJ whole genome shotgun (WGS) entry which is preliminary data.</text>
</comment>
<protein>
    <submittedName>
        <fullName evidence="1">Uncharacterized protein</fullName>
    </submittedName>
</protein>
<name>A0A4R6SA52_LABRH</name>
<organism evidence="1 2">
    <name type="scientific">Labedaea rhizosphaerae</name>
    <dbReference type="NCBI Taxonomy" id="598644"/>
    <lineage>
        <taxon>Bacteria</taxon>
        <taxon>Bacillati</taxon>
        <taxon>Actinomycetota</taxon>
        <taxon>Actinomycetes</taxon>
        <taxon>Pseudonocardiales</taxon>
        <taxon>Pseudonocardiaceae</taxon>
        <taxon>Labedaea</taxon>
    </lineage>
</organism>
<dbReference type="Proteomes" id="UP000295444">
    <property type="component" value="Unassembled WGS sequence"/>
</dbReference>
<accession>A0A4R6SA52</accession>
<evidence type="ECO:0000313" key="1">
    <source>
        <dbReference type="EMBL" id="TDP96374.1"/>
    </source>
</evidence>
<keyword evidence="2" id="KW-1185">Reference proteome</keyword>